<dbReference type="EMBL" id="CP000852">
    <property type="protein sequence ID" value="ABW02586.1"/>
    <property type="molecule type" value="Genomic_DNA"/>
</dbReference>
<dbReference type="Proteomes" id="UP000001137">
    <property type="component" value="Chromosome"/>
</dbReference>
<organism evidence="1 2">
    <name type="scientific">Caldivirga maquilingensis (strain ATCC 700844 / DSM 13496 / JCM 10307 / IC-167)</name>
    <dbReference type="NCBI Taxonomy" id="397948"/>
    <lineage>
        <taxon>Archaea</taxon>
        <taxon>Thermoproteota</taxon>
        <taxon>Thermoprotei</taxon>
        <taxon>Thermoproteales</taxon>
        <taxon>Thermoproteaceae</taxon>
        <taxon>Caldivirga</taxon>
    </lineage>
</organism>
<gene>
    <name evidence="1" type="ordered locus">Cmaq_1763</name>
</gene>
<dbReference type="eggNOG" id="arCOG01212">
    <property type="taxonomic scope" value="Archaea"/>
</dbReference>
<sequence>MLNNVIKELCNSGATVIVFGSVNRPRDFSRYLSDINILALGGSRVSGINGFISLIQTDADALSNRCYYGDPLCIWLIKDSKVICGSSPELKFNVTTWTIDTIKQLILNNMALLYENLLLGNLTWALNNAYHAVKLTAIYKTIDEPTLDDLELVRRINGELSTLLLRLHELRLNDLVISVEDTDKVAGEIGTIIGVRLPSVSDVREKTLGNPYASIQCDNYGCLVFKSDEEPWDYYYV</sequence>
<evidence type="ECO:0000313" key="2">
    <source>
        <dbReference type="Proteomes" id="UP000001137"/>
    </source>
</evidence>
<dbReference type="KEGG" id="cma:Cmaq_1763"/>
<dbReference type="AlphaFoldDB" id="A8MAK9"/>
<keyword evidence="2" id="KW-1185">Reference proteome</keyword>
<dbReference type="STRING" id="397948.Cmaq_1763"/>
<dbReference type="OrthoDB" id="38888at2157"/>
<dbReference type="GeneID" id="5709135"/>
<proteinExistence type="predicted"/>
<name>A8MAK9_CALMQ</name>
<dbReference type="HOGENOM" id="CLU_1168536_0_0_2"/>
<reference evidence="1 2" key="1">
    <citation type="submission" date="2007-10" db="EMBL/GenBank/DDBJ databases">
        <title>Complete sequence of Caldivirga maquilingensis IC-167.</title>
        <authorList>
            <consortium name="US DOE Joint Genome Institute"/>
            <person name="Copeland A."/>
            <person name="Lucas S."/>
            <person name="Lapidus A."/>
            <person name="Barry K."/>
            <person name="Glavina del Rio T."/>
            <person name="Dalin E."/>
            <person name="Tice H."/>
            <person name="Pitluck S."/>
            <person name="Saunders E."/>
            <person name="Brettin T."/>
            <person name="Bruce D."/>
            <person name="Detter J.C."/>
            <person name="Han C."/>
            <person name="Schmutz J."/>
            <person name="Larimer F."/>
            <person name="Land M."/>
            <person name="Hauser L."/>
            <person name="Kyrpides N."/>
            <person name="Ivanova N."/>
            <person name="Biddle J.F."/>
            <person name="Zhang Z."/>
            <person name="Fitz-Gibbon S.T."/>
            <person name="Lowe T.M."/>
            <person name="Saltikov C."/>
            <person name="House C.H."/>
            <person name="Richardson P."/>
        </authorList>
    </citation>
    <scope>NUCLEOTIDE SEQUENCE [LARGE SCALE GENOMIC DNA]</scope>
    <source>
        <strain evidence="2">ATCC 700844 / DSM 13496 / JCM 10307 / IC-167</strain>
    </source>
</reference>
<dbReference type="RefSeq" id="WP_012186805.1">
    <property type="nucleotide sequence ID" value="NC_009954.1"/>
</dbReference>
<protein>
    <submittedName>
        <fullName evidence="1">Uncharacterized protein</fullName>
    </submittedName>
</protein>
<evidence type="ECO:0000313" key="1">
    <source>
        <dbReference type="EMBL" id="ABW02586.1"/>
    </source>
</evidence>
<accession>A8MAK9</accession>